<dbReference type="GO" id="GO:0046872">
    <property type="term" value="F:metal ion binding"/>
    <property type="evidence" value="ECO:0007669"/>
    <property type="project" value="UniProtKB-KW"/>
</dbReference>
<organism evidence="9 10">
    <name type="scientific">Wickerhamomyces pijperi</name>
    <name type="common">Yeast</name>
    <name type="synonym">Pichia pijperi</name>
    <dbReference type="NCBI Taxonomy" id="599730"/>
    <lineage>
        <taxon>Eukaryota</taxon>
        <taxon>Fungi</taxon>
        <taxon>Dikarya</taxon>
        <taxon>Ascomycota</taxon>
        <taxon>Saccharomycotina</taxon>
        <taxon>Saccharomycetes</taxon>
        <taxon>Phaffomycetales</taxon>
        <taxon>Wickerhamomycetaceae</taxon>
        <taxon>Wickerhamomyces</taxon>
    </lineage>
</organism>
<evidence type="ECO:0000256" key="5">
    <source>
        <dbReference type="ARBA" id="ARBA00023002"/>
    </source>
</evidence>
<protein>
    <recommendedName>
        <fullName evidence="11">TauD/TfdA-like domain-containing protein</fullName>
    </recommendedName>
</protein>
<reference evidence="9" key="2">
    <citation type="submission" date="2021-01" db="EMBL/GenBank/DDBJ databases">
        <authorList>
            <person name="Schikora-Tamarit M.A."/>
        </authorList>
    </citation>
    <scope>NUCLEOTIDE SEQUENCE</scope>
    <source>
        <strain evidence="9">CBS2887</strain>
    </source>
</reference>
<dbReference type="InterPro" id="IPR042098">
    <property type="entry name" value="TauD-like_sf"/>
</dbReference>
<dbReference type="Gene3D" id="3.30.2020.30">
    <property type="match status" value="1"/>
</dbReference>
<evidence type="ECO:0000259" key="7">
    <source>
        <dbReference type="Pfam" id="PF02668"/>
    </source>
</evidence>
<keyword evidence="5" id="KW-0560">Oxidoreductase</keyword>
<keyword evidence="3" id="KW-0479">Metal-binding</keyword>
<evidence type="ECO:0000256" key="1">
    <source>
        <dbReference type="ARBA" id="ARBA00001954"/>
    </source>
</evidence>
<dbReference type="Pfam" id="PF06155">
    <property type="entry name" value="GBBH-like_N"/>
    <property type="match status" value="1"/>
</dbReference>
<dbReference type="Gene3D" id="3.60.130.10">
    <property type="entry name" value="Clavaminate synthase-like"/>
    <property type="match status" value="1"/>
</dbReference>
<name>A0A9P8QFX8_WICPI</name>
<feature type="domain" description="Gamma-butyrobetaine hydroxylase-like N-terminal" evidence="8">
    <location>
        <begin position="19"/>
        <end position="102"/>
    </location>
</feature>
<accession>A0A9P8QFX8</accession>
<evidence type="ECO:0000256" key="2">
    <source>
        <dbReference type="ARBA" id="ARBA00008654"/>
    </source>
</evidence>
<keyword evidence="6" id="KW-0408">Iron</keyword>
<keyword evidence="4" id="KW-0223">Dioxygenase</keyword>
<feature type="domain" description="TauD/TfdA-like" evidence="7">
    <location>
        <begin position="137"/>
        <end position="409"/>
    </location>
</feature>
<evidence type="ECO:0000256" key="6">
    <source>
        <dbReference type="ARBA" id="ARBA00023004"/>
    </source>
</evidence>
<dbReference type="EMBL" id="JAEUBG010000452">
    <property type="protein sequence ID" value="KAH3688239.1"/>
    <property type="molecule type" value="Genomic_DNA"/>
</dbReference>
<dbReference type="InterPro" id="IPR010376">
    <property type="entry name" value="GBBH-like_N"/>
</dbReference>
<gene>
    <name evidence="9" type="ORF">WICPIJ_000764</name>
</gene>
<comment type="caution">
    <text evidence="9">The sequence shown here is derived from an EMBL/GenBank/DDBJ whole genome shotgun (WGS) entry which is preliminary data.</text>
</comment>
<dbReference type="PANTHER" id="PTHR10696">
    <property type="entry name" value="GAMMA-BUTYROBETAINE HYDROXYLASE-RELATED"/>
    <property type="match status" value="1"/>
</dbReference>
<evidence type="ECO:0000256" key="4">
    <source>
        <dbReference type="ARBA" id="ARBA00022964"/>
    </source>
</evidence>
<comment type="cofactor">
    <cofactor evidence="1">
        <name>Fe(2+)</name>
        <dbReference type="ChEBI" id="CHEBI:29033"/>
    </cofactor>
</comment>
<dbReference type="GO" id="GO:0005739">
    <property type="term" value="C:mitochondrion"/>
    <property type="evidence" value="ECO:0007669"/>
    <property type="project" value="TreeGrafter"/>
</dbReference>
<dbReference type="Proteomes" id="UP000774326">
    <property type="component" value="Unassembled WGS sequence"/>
</dbReference>
<reference evidence="9" key="1">
    <citation type="journal article" date="2021" name="Open Biol.">
        <title>Shared evolutionary footprints suggest mitochondrial oxidative damage underlies multiple complex I losses in fungi.</title>
        <authorList>
            <person name="Schikora-Tamarit M.A."/>
            <person name="Marcet-Houben M."/>
            <person name="Nosek J."/>
            <person name="Gabaldon T."/>
        </authorList>
    </citation>
    <scope>NUCLEOTIDE SEQUENCE</scope>
    <source>
        <strain evidence="9">CBS2887</strain>
    </source>
</reference>
<keyword evidence="10" id="KW-1185">Reference proteome</keyword>
<dbReference type="GO" id="GO:0016706">
    <property type="term" value="F:2-oxoglutarate-dependent dioxygenase activity"/>
    <property type="evidence" value="ECO:0007669"/>
    <property type="project" value="UniProtKB-ARBA"/>
</dbReference>
<dbReference type="GO" id="GO:0045329">
    <property type="term" value="P:carnitine biosynthetic process"/>
    <property type="evidence" value="ECO:0007669"/>
    <property type="project" value="TreeGrafter"/>
</dbReference>
<proteinExistence type="inferred from homology"/>
<dbReference type="PANTHER" id="PTHR10696:SF25">
    <property type="entry name" value="OXIDOREDUCTASE AIM17-RELATED"/>
    <property type="match status" value="1"/>
</dbReference>
<evidence type="ECO:0000313" key="9">
    <source>
        <dbReference type="EMBL" id="KAH3688239.1"/>
    </source>
</evidence>
<dbReference type="InterPro" id="IPR050411">
    <property type="entry name" value="AlphaKG_dependent_hydroxylases"/>
</dbReference>
<dbReference type="CDD" id="cd00250">
    <property type="entry name" value="CAS_like"/>
    <property type="match status" value="1"/>
</dbReference>
<dbReference type="InterPro" id="IPR003819">
    <property type="entry name" value="TauD/TfdA-like"/>
</dbReference>
<dbReference type="Pfam" id="PF02668">
    <property type="entry name" value="TauD"/>
    <property type="match status" value="1"/>
</dbReference>
<comment type="similarity">
    <text evidence="2">Belongs to the gamma-BBH/TMLD family.</text>
</comment>
<evidence type="ECO:0000256" key="3">
    <source>
        <dbReference type="ARBA" id="ARBA00022723"/>
    </source>
</evidence>
<sequence>MPSTSKSQFHGEASGFDIKVSYNDRSTVINFINDKLAYSFSNVFLRDSSTSEKSIDPSSGQKLFTTVQIMHCKPSKVAILDKDTINIQWSDGDESNYSRDFLETSATVDNRVKSKSLEKHVTLWNHRGMDLGKFPTKELTFDYKEYLEQNKTLYDALVEVNKFGVAFIKNVPEKEGTVKALGERIGKYLRMTFYGETWNVKSAPNAELKNIAYTDKFIPFHQDLLYYESPPGLQLLHFIKNSATGGDSSFVDGYAAARHVKDTDPEAFLALTTVPINFQYKNGDYSYHLSRFMVVEDETILASHIYSERDSFKEINYAPPFQAPFDFGISSDVDSIAGDNSAKESGDRHLFNDFLRGMKLFEEYINAPENQLKFKIPEGTCVIFDNRRVLHARDNFDPQSGERWLQGCYVDKEAYLSQSRVLKEKFGKK</sequence>
<evidence type="ECO:0000313" key="10">
    <source>
        <dbReference type="Proteomes" id="UP000774326"/>
    </source>
</evidence>
<dbReference type="InterPro" id="IPR038492">
    <property type="entry name" value="GBBH-like_N_sf"/>
</dbReference>
<evidence type="ECO:0008006" key="11">
    <source>
        <dbReference type="Google" id="ProtNLM"/>
    </source>
</evidence>
<dbReference type="SUPFAM" id="SSF51197">
    <property type="entry name" value="Clavaminate synthase-like"/>
    <property type="match status" value="1"/>
</dbReference>
<dbReference type="OrthoDB" id="406634at2759"/>
<dbReference type="AlphaFoldDB" id="A0A9P8QFX8"/>
<evidence type="ECO:0000259" key="8">
    <source>
        <dbReference type="Pfam" id="PF06155"/>
    </source>
</evidence>